<accession>A0A0R3WXH0</accession>
<feature type="compositionally biased region" description="Basic and acidic residues" evidence="1">
    <location>
        <begin position="28"/>
        <end position="52"/>
    </location>
</feature>
<sequence>MEAAVEEGDGAANVLMEISEEDLVPVDGKPEGETEVTESSHDARGREMAQIS</sequence>
<reference evidence="4" key="1">
    <citation type="submission" date="2017-02" db="UniProtKB">
        <authorList>
            <consortium name="WormBaseParasite"/>
        </authorList>
    </citation>
    <scope>IDENTIFICATION</scope>
</reference>
<protein>
    <submittedName>
        <fullName evidence="4">ZNF711</fullName>
    </submittedName>
</protein>
<evidence type="ECO:0000313" key="2">
    <source>
        <dbReference type="EMBL" id="VDM27013.1"/>
    </source>
</evidence>
<name>A0A0R3WXH0_HYDTA</name>
<gene>
    <name evidence="2" type="ORF">TTAC_LOCUS5445</name>
</gene>
<dbReference type="Proteomes" id="UP000274429">
    <property type="component" value="Unassembled WGS sequence"/>
</dbReference>
<dbReference type="AlphaFoldDB" id="A0A0R3WXH0"/>
<proteinExistence type="predicted"/>
<feature type="region of interest" description="Disordered" evidence="1">
    <location>
        <begin position="1"/>
        <end position="52"/>
    </location>
</feature>
<evidence type="ECO:0000313" key="4">
    <source>
        <dbReference type="WBParaSite" id="TTAC_0000546001-mRNA-1"/>
    </source>
</evidence>
<dbReference type="EMBL" id="UYWX01007545">
    <property type="protein sequence ID" value="VDM27013.1"/>
    <property type="molecule type" value="Genomic_DNA"/>
</dbReference>
<reference evidence="2 3" key="2">
    <citation type="submission" date="2018-11" db="EMBL/GenBank/DDBJ databases">
        <authorList>
            <consortium name="Pathogen Informatics"/>
        </authorList>
    </citation>
    <scope>NUCLEOTIDE SEQUENCE [LARGE SCALE GENOMIC DNA]</scope>
</reference>
<evidence type="ECO:0000256" key="1">
    <source>
        <dbReference type="SAM" id="MobiDB-lite"/>
    </source>
</evidence>
<dbReference type="WBParaSite" id="TTAC_0000546001-mRNA-1">
    <property type="protein sequence ID" value="TTAC_0000546001-mRNA-1"/>
    <property type="gene ID" value="TTAC_0000546001"/>
</dbReference>
<evidence type="ECO:0000313" key="3">
    <source>
        <dbReference type="Proteomes" id="UP000274429"/>
    </source>
</evidence>
<keyword evidence="3" id="KW-1185">Reference proteome</keyword>
<organism evidence="4">
    <name type="scientific">Hydatigena taeniaeformis</name>
    <name type="common">Feline tapeworm</name>
    <name type="synonym">Taenia taeniaeformis</name>
    <dbReference type="NCBI Taxonomy" id="6205"/>
    <lineage>
        <taxon>Eukaryota</taxon>
        <taxon>Metazoa</taxon>
        <taxon>Spiralia</taxon>
        <taxon>Lophotrochozoa</taxon>
        <taxon>Platyhelminthes</taxon>
        <taxon>Cestoda</taxon>
        <taxon>Eucestoda</taxon>
        <taxon>Cyclophyllidea</taxon>
        <taxon>Taeniidae</taxon>
        <taxon>Hydatigera</taxon>
    </lineage>
</organism>